<comment type="caution">
    <text evidence="2">The sequence shown here is derived from an EMBL/GenBank/DDBJ whole genome shotgun (WGS) entry which is preliminary data.</text>
</comment>
<dbReference type="PANTHER" id="PTHR47272">
    <property type="entry name" value="DDE_TNP_1_7 DOMAIN-CONTAINING PROTEIN"/>
    <property type="match status" value="1"/>
</dbReference>
<organism evidence="2 3">
    <name type="scientific">Araneus ventricosus</name>
    <name type="common">Orbweaver spider</name>
    <name type="synonym">Epeira ventricosa</name>
    <dbReference type="NCBI Taxonomy" id="182803"/>
    <lineage>
        <taxon>Eukaryota</taxon>
        <taxon>Metazoa</taxon>
        <taxon>Ecdysozoa</taxon>
        <taxon>Arthropoda</taxon>
        <taxon>Chelicerata</taxon>
        <taxon>Arachnida</taxon>
        <taxon>Araneae</taxon>
        <taxon>Araneomorphae</taxon>
        <taxon>Entelegynae</taxon>
        <taxon>Araneoidea</taxon>
        <taxon>Araneidae</taxon>
        <taxon>Araneus</taxon>
    </lineage>
</organism>
<dbReference type="InterPro" id="IPR029526">
    <property type="entry name" value="PGBD"/>
</dbReference>
<proteinExistence type="predicted"/>
<dbReference type="EMBL" id="BGPR01041308">
    <property type="protein sequence ID" value="GBO17571.1"/>
    <property type="molecule type" value="Genomic_DNA"/>
</dbReference>
<dbReference type="Pfam" id="PF13843">
    <property type="entry name" value="DDE_Tnp_1_7"/>
    <property type="match status" value="1"/>
</dbReference>
<sequence>MNLIYSRLYSYLNIPFDLVSQILKSKSINAAGTVRLNRFSKPPLFPGKKCRTKGKGFLQEISSLEGDVALVKWLDNRSVVLASNFLGINKEDEVQRWSKESNFFIKVKRPEIVRRYNSGIGSVDLLDHLIALYRTNIQTKQFTLRMIFHAVDLAIVNSWSE</sequence>
<name>A0A4Y2UZ99_ARAVE</name>
<keyword evidence="3" id="KW-1185">Reference proteome</keyword>
<dbReference type="AlphaFoldDB" id="A0A4Y2UZ99"/>
<accession>A0A4Y2UZ99</accession>
<dbReference type="PANTHER" id="PTHR47272:SF2">
    <property type="entry name" value="PIGGYBAC TRANSPOSABLE ELEMENT-DERIVED PROTEIN 3-LIKE"/>
    <property type="match status" value="1"/>
</dbReference>
<protein>
    <recommendedName>
        <fullName evidence="1">PiggyBac transposable element-derived protein domain-containing protein</fullName>
    </recommendedName>
</protein>
<gene>
    <name evidence="2" type="ORF">AVEN_164617_1</name>
</gene>
<evidence type="ECO:0000313" key="3">
    <source>
        <dbReference type="Proteomes" id="UP000499080"/>
    </source>
</evidence>
<evidence type="ECO:0000313" key="2">
    <source>
        <dbReference type="EMBL" id="GBO17571.1"/>
    </source>
</evidence>
<feature type="domain" description="PiggyBac transposable element-derived protein" evidence="1">
    <location>
        <begin position="21"/>
        <end position="159"/>
    </location>
</feature>
<reference evidence="2 3" key="1">
    <citation type="journal article" date="2019" name="Sci. Rep.">
        <title>Orb-weaving spider Araneus ventricosus genome elucidates the spidroin gene catalogue.</title>
        <authorList>
            <person name="Kono N."/>
            <person name="Nakamura H."/>
            <person name="Ohtoshi R."/>
            <person name="Moran D.A.P."/>
            <person name="Shinohara A."/>
            <person name="Yoshida Y."/>
            <person name="Fujiwara M."/>
            <person name="Mori M."/>
            <person name="Tomita M."/>
            <person name="Arakawa K."/>
        </authorList>
    </citation>
    <scope>NUCLEOTIDE SEQUENCE [LARGE SCALE GENOMIC DNA]</scope>
</reference>
<dbReference type="OrthoDB" id="6514910at2759"/>
<dbReference type="Proteomes" id="UP000499080">
    <property type="component" value="Unassembled WGS sequence"/>
</dbReference>
<evidence type="ECO:0000259" key="1">
    <source>
        <dbReference type="Pfam" id="PF13843"/>
    </source>
</evidence>